<evidence type="ECO:0000313" key="6">
    <source>
        <dbReference type="Proteomes" id="UP000355283"/>
    </source>
</evidence>
<dbReference type="InterPro" id="IPR050518">
    <property type="entry name" value="Rpo3/RPB3_RNA_Pol_subunit"/>
</dbReference>
<dbReference type="Gene3D" id="2.170.120.12">
    <property type="entry name" value="DNA-directed RNA polymerase, insert domain"/>
    <property type="match status" value="1"/>
</dbReference>
<dbReference type="GO" id="GO:0046983">
    <property type="term" value="F:protein dimerization activity"/>
    <property type="evidence" value="ECO:0007669"/>
    <property type="project" value="InterPro"/>
</dbReference>
<dbReference type="GO" id="GO:0003899">
    <property type="term" value="F:DNA-directed RNA polymerase activity"/>
    <property type="evidence" value="ECO:0007669"/>
    <property type="project" value="InterPro"/>
</dbReference>
<dbReference type="InterPro" id="IPR036603">
    <property type="entry name" value="RBP11-like"/>
</dbReference>
<proteinExistence type="inferred from homology"/>
<evidence type="ECO:0000256" key="1">
    <source>
        <dbReference type="ARBA" id="ARBA00022478"/>
    </source>
</evidence>
<evidence type="ECO:0000256" key="2">
    <source>
        <dbReference type="ARBA" id="ARBA00023163"/>
    </source>
</evidence>
<dbReference type="OrthoDB" id="270173at2759"/>
<reference evidence="5 6" key="1">
    <citation type="submission" date="2019-01" db="EMBL/GenBank/DDBJ databases">
        <title>Nuclear Genome Assembly of the Microalgal Biofuel strain Nannochloropsis salina CCMP1776.</title>
        <authorList>
            <person name="Hovde B."/>
        </authorList>
    </citation>
    <scope>NUCLEOTIDE SEQUENCE [LARGE SCALE GENOMIC DNA]</scope>
    <source>
        <strain evidence="5 6">CCMP1776</strain>
    </source>
</reference>
<dbReference type="PANTHER" id="PTHR11800:SF2">
    <property type="entry name" value="DNA-DIRECTED RNA POLYMERASE II SUBUNIT RPB3"/>
    <property type="match status" value="1"/>
</dbReference>
<gene>
    <name evidence="5" type="ORF">NSK_005104</name>
</gene>
<evidence type="ECO:0000313" key="5">
    <source>
        <dbReference type="EMBL" id="TFJ84009.1"/>
    </source>
</evidence>
<dbReference type="SUPFAM" id="SSF56553">
    <property type="entry name" value="Insert subdomain of RNA polymerase alpha subunit"/>
    <property type="match status" value="1"/>
</dbReference>
<comment type="similarity">
    <text evidence="3">Belongs to the archaeal Rpo3/eukaryotic RPB3 RNA polymerase subunit family.</text>
</comment>
<feature type="domain" description="DNA-directed RNA polymerase RpoA/D/Rpb3-type" evidence="4">
    <location>
        <begin position="18"/>
        <end position="331"/>
    </location>
</feature>
<dbReference type="AlphaFoldDB" id="A0A4D9D605"/>
<dbReference type="GO" id="GO:0003677">
    <property type="term" value="F:DNA binding"/>
    <property type="evidence" value="ECO:0007669"/>
    <property type="project" value="InterPro"/>
</dbReference>
<protein>
    <recommendedName>
        <fullName evidence="4">DNA-directed RNA polymerase RpoA/D/Rpb3-type domain-containing protein</fullName>
    </recommendedName>
</protein>
<dbReference type="Pfam" id="PF01000">
    <property type="entry name" value="RNA_pol_A_bac"/>
    <property type="match status" value="1"/>
</dbReference>
<organism evidence="5 6">
    <name type="scientific">Nannochloropsis salina CCMP1776</name>
    <dbReference type="NCBI Taxonomy" id="1027361"/>
    <lineage>
        <taxon>Eukaryota</taxon>
        <taxon>Sar</taxon>
        <taxon>Stramenopiles</taxon>
        <taxon>Ochrophyta</taxon>
        <taxon>Eustigmatophyceae</taxon>
        <taxon>Eustigmatales</taxon>
        <taxon>Monodopsidaceae</taxon>
        <taxon>Microchloropsis</taxon>
        <taxon>Microchloropsis salina</taxon>
    </lineage>
</organism>
<keyword evidence="6" id="KW-1185">Reference proteome</keyword>
<dbReference type="HAMAP" id="MF_00320">
    <property type="entry name" value="RNApol_arch_Rpo3"/>
    <property type="match status" value="1"/>
</dbReference>
<dbReference type="InterPro" id="IPR011262">
    <property type="entry name" value="DNA-dir_RNA_pol_insert"/>
</dbReference>
<dbReference type="Proteomes" id="UP000355283">
    <property type="component" value="Unassembled WGS sequence"/>
</dbReference>
<comment type="caution">
    <text evidence="5">The sequence shown here is derived from an EMBL/GenBank/DDBJ whole genome shotgun (WGS) entry which is preliminary data.</text>
</comment>
<keyword evidence="2" id="KW-0804">Transcription</keyword>
<dbReference type="SUPFAM" id="SSF55257">
    <property type="entry name" value="RBP11-like subunits of RNA polymerase"/>
    <property type="match status" value="1"/>
</dbReference>
<keyword evidence="1" id="KW-0240">DNA-directed RNA polymerase</keyword>
<evidence type="ECO:0000256" key="3">
    <source>
        <dbReference type="ARBA" id="ARBA00025804"/>
    </source>
</evidence>
<dbReference type="GO" id="GO:0005665">
    <property type="term" value="C:RNA polymerase II, core complex"/>
    <property type="evidence" value="ECO:0007669"/>
    <property type="project" value="TreeGrafter"/>
</dbReference>
<dbReference type="Pfam" id="PF01193">
    <property type="entry name" value="RNA_pol_L"/>
    <property type="match status" value="1"/>
</dbReference>
<dbReference type="EMBL" id="SDOX01000021">
    <property type="protein sequence ID" value="TFJ84009.1"/>
    <property type="molecule type" value="Genomic_DNA"/>
</dbReference>
<dbReference type="PANTHER" id="PTHR11800">
    <property type="entry name" value="DNA-DIRECTED RNA POLYMERASE"/>
    <property type="match status" value="1"/>
</dbReference>
<dbReference type="Gene3D" id="3.30.1360.10">
    <property type="entry name" value="RNA polymerase, RBP11-like subunit"/>
    <property type="match status" value="1"/>
</dbReference>
<dbReference type="InterPro" id="IPR036643">
    <property type="entry name" value="RNApol_insert_sf"/>
</dbReference>
<dbReference type="GO" id="GO:0006366">
    <property type="term" value="P:transcription by RNA polymerase II"/>
    <property type="evidence" value="ECO:0007669"/>
    <property type="project" value="TreeGrafter"/>
</dbReference>
<dbReference type="InterPro" id="IPR001514">
    <property type="entry name" value="DNA-dir_RNA_pol_30-40kDasu_CS"/>
</dbReference>
<dbReference type="InterPro" id="IPR022842">
    <property type="entry name" value="RNAP_Rpo3/Rpb3/RPAC1"/>
</dbReference>
<sequence>MPNVRAPKLEILELKDDFIKFILSDTDASVANALRRVMIAEVPTLAIDLVSFEVNSSVLNDEYLAHRLGLIPLRSVNPRYKKVADLKDFRDCDCDSHCSRCSVELALDVRYQTKRQQVALVEGGREGGMEAGMGEGGLPVNVTSADLVVTPDEDQQVWVEPAHYSSGAERDRLGDPSSGGISIVHLGPEQSIRLTAIAKKGIGKEHAKWSPCAVATYTNEPVITLNKEEHGKLSLAQKKQLIDCCPTKVFRLDERENVTVARPGKCIYCQECQALAKTLKSDPDDDPVVQVTANEERFVFAVETTGALTAGEVVEHALEIVLSKITEVQTQLVHIARTGVV</sequence>
<dbReference type="InterPro" id="IPR011263">
    <property type="entry name" value="DNA-dir_RNA_pol_RpoA/D/Rpb3"/>
</dbReference>
<name>A0A4D9D605_9STRA</name>
<accession>A0A4D9D605</accession>
<evidence type="ECO:0000259" key="4">
    <source>
        <dbReference type="SMART" id="SM00662"/>
    </source>
</evidence>
<dbReference type="SMART" id="SM00662">
    <property type="entry name" value="RPOLD"/>
    <property type="match status" value="1"/>
</dbReference>
<dbReference type="PROSITE" id="PS00446">
    <property type="entry name" value="RNA_POL_D_30KD"/>
    <property type="match status" value="1"/>
</dbReference>